<dbReference type="GO" id="GO:0004177">
    <property type="term" value="F:aminopeptidase activity"/>
    <property type="evidence" value="ECO:0007669"/>
    <property type="project" value="UniProtKB-KW"/>
</dbReference>
<keyword evidence="5 9" id="KW-0479">Metal-binding</keyword>
<dbReference type="OrthoDB" id="9764268at2"/>
<evidence type="ECO:0000313" key="12">
    <source>
        <dbReference type="Proteomes" id="UP000255036"/>
    </source>
</evidence>
<keyword evidence="4 9" id="KW-0645">Protease</keyword>
<dbReference type="PANTHER" id="PTHR28570:SF3">
    <property type="entry name" value="ASPARTYL AMINOPEPTIDASE"/>
    <property type="match status" value="1"/>
</dbReference>
<dbReference type="InterPro" id="IPR001948">
    <property type="entry name" value="Peptidase_M18"/>
</dbReference>
<keyword evidence="12" id="KW-1185">Reference proteome</keyword>
<dbReference type="PRINTS" id="PR00932">
    <property type="entry name" value="AMINO1PTASE"/>
</dbReference>
<dbReference type="GO" id="GO:0006508">
    <property type="term" value="P:proteolysis"/>
    <property type="evidence" value="ECO:0007669"/>
    <property type="project" value="UniProtKB-KW"/>
</dbReference>
<dbReference type="FunFam" id="2.30.250.10:FF:000003">
    <property type="entry name" value="Probable M18 family aminopeptidase 2"/>
    <property type="match status" value="1"/>
</dbReference>
<dbReference type="SUPFAM" id="SSF53187">
    <property type="entry name" value="Zn-dependent exopeptidases"/>
    <property type="match status" value="1"/>
</dbReference>
<comment type="cofactor">
    <cofactor evidence="1 10">
        <name>Zn(2+)</name>
        <dbReference type="ChEBI" id="CHEBI:29105"/>
    </cofactor>
</comment>
<name>A0A371ARG2_9FIRM</name>
<evidence type="ECO:0000256" key="6">
    <source>
        <dbReference type="ARBA" id="ARBA00022801"/>
    </source>
</evidence>
<dbReference type="AlphaFoldDB" id="A0A371ARG2"/>
<dbReference type="EC" id="3.4.11.-" evidence="10"/>
<dbReference type="GO" id="GO:0005737">
    <property type="term" value="C:cytoplasm"/>
    <property type="evidence" value="ECO:0007669"/>
    <property type="project" value="UniProtKB-ARBA"/>
</dbReference>
<dbReference type="Proteomes" id="UP000255036">
    <property type="component" value="Unassembled WGS sequence"/>
</dbReference>
<evidence type="ECO:0000256" key="2">
    <source>
        <dbReference type="ARBA" id="ARBA00008290"/>
    </source>
</evidence>
<dbReference type="Gene3D" id="2.30.250.10">
    <property type="entry name" value="Aminopeptidase i, Domain 2"/>
    <property type="match status" value="1"/>
</dbReference>
<keyword evidence="7 9" id="KW-0862">Zinc</keyword>
<proteinExistence type="inferred from homology"/>
<reference evidence="11 12" key="1">
    <citation type="submission" date="2018-07" db="EMBL/GenBank/DDBJ databases">
        <title>Anaerosacharophilus polymeroproducens gen. nov. sp. nov., an anaerobic bacterium isolated from salt field.</title>
        <authorList>
            <person name="Kim W."/>
            <person name="Yang S.-H."/>
            <person name="Oh J."/>
            <person name="Lee J.-H."/>
            <person name="Kwon K.K."/>
        </authorList>
    </citation>
    <scope>NUCLEOTIDE SEQUENCE [LARGE SCALE GENOMIC DNA]</scope>
    <source>
        <strain evidence="11 12">MCWD5</strain>
    </source>
</reference>
<gene>
    <name evidence="11" type="ORF">DWV06_16080</name>
</gene>
<evidence type="ECO:0000256" key="8">
    <source>
        <dbReference type="ARBA" id="ARBA00023049"/>
    </source>
</evidence>
<dbReference type="SUPFAM" id="SSF101821">
    <property type="entry name" value="Aminopeptidase/glucanase lid domain"/>
    <property type="match status" value="1"/>
</dbReference>
<dbReference type="InterPro" id="IPR023358">
    <property type="entry name" value="Peptidase_M18_dom2"/>
</dbReference>
<evidence type="ECO:0000256" key="9">
    <source>
        <dbReference type="RuleBase" id="RU004386"/>
    </source>
</evidence>
<dbReference type="Pfam" id="PF02127">
    <property type="entry name" value="Peptidase_M18"/>
    <property type="match status" value="1"/>
</dbReference>
<dbReference type="GO" id="GO:0008270">
    <property type="term" value="F:zinc ion binding"/>
    <property type="evidence" value="ECO:0007669"/>
    <property type="project" value="InterPro"/>
</dbReference>
<evidence type="ECO:0000256" key="3">
    <source>
        <dbReference type="ARBA" id="ARBA00022438"/>
    </source>
</evidence>
<comment type="caution">
    <text evidence="11">The sequence shown here is derived from an EMBL/GenBank/DDBJ whole genome shotgun (WGS) entry which is preliminary data.</text>
</comment>
<evidence type="ECO:0000313" key="11">
    <source>
        <dbReference type="EMBL" id="RDU22050.1"/>
    </source>
</evidence>
<dbReference type="NCBIfam" id="NF002759">
    <property type="entry name" value="PRK02813.1"/>
    <property type="match status" value="1"/>
</dbReference>
<evidence type="ECO:0000256" key="1">
    <source>
        <dbReference type="ARBA" id="ARBA00001947"/>
    </source>
</evidence>
<dbReference type="Gene3D" id="3.40.630.10">
    <property type="entry name" value="Zn peptidases"/>
    <property type="match status" value="1"/>
</dbReference>
<keyword evidence="8 9" id="KW-0482">Metalloprotease</keyword>
<protein>
    <recommendedName>
        <fullName evidence="10">M18 family aminopeptidase</fullName>
        <ecNumber evidence="10">3.4.11.-</ecNumber>
    </recommendedName>
</protein>
<evidence type="ECO:0000256" key="10">
    <source>
        <dbReference type="RuleBase" id="RU004387"/>
    </source>
</evidence>
<dbReference type="GO" id="GO:0008237">
    <property type="term" value="F:metallopeptidase activity"/>
    <property type="evidence" value="ECO:0007669"/>
    <property type="project" value="UniProtKB-KW"/>
</dbReference>
<keyword evidence="6 9" id="KW-0378">Hydrolase</keyword>
<sequence>MENLKSIDELLELVEQSTSAFHTVKAGIEQLNEAGFEPLDLTTEWGLNRGGKYYLNYHDSTLVAFTIGEQFDYNEGCRITAAHSDFPCLKIKPNPDLRKEKYAQINVEVYGGAILNTWLDRPLSVAGRVVLKSDDIFHPIVRLIDVKRPIFVIPNLAIHLNKEINKGIELNKQTDMLPIGAILEEVEKEWNQYQYFMNFLARELHVNKEDILDFELNLYVAEQGDLLGMDESMISAPRLDNLTGVHAVITGLIEGERKAGINVGVLFDHEEIGSKTKQGAGSIFLYTILEKIFCSLGRTRLRFQEELFDSLFLSIDVGHAFHPNQEKKNDITNKNILNQGISIKESSVQSYVTDSEAIGIIQQICEAKEIPYQKFANRSDGSSGSTLGSIASTMLPIKTVDIGVPILAMHSARELMGAKDQIALVNLVKAYYSL</sequence>
<evidence type="ECO:0000256" key="5">
    <source>
        <dbReference type="ARBA" id="ARBA00022723"/>
    </source>
</evidence>
<evidence type="ECO:0000256" key="4">
    <source>
        <dbReference type="ARBA" id="ARBA00022670"/>
    </source>
</evidence>
<organism evidence="11 12">
    <name type="scientific">Anaerosacchariphilus polymeriproducens</name>
    <dbReference type="NCBI Taxonomy" id="1812858"/>
    <lineage>
        <taxon>Bacteria</taxon>
        <taxon>Bacillati</taxon>
        <taxon>Bacillota</taxon>
        <taxon>Clostridia</taxon>
        <taxon>Lachnospirales</taxon>
        <taxon>Lachnospiraceae</taxon>
        <taxon>Anaerosacchariphilus</taxon>
    </lineage>
</organism>
<keyword evidence="3 9" id="KW-0031">Aminopeptidase</keyword>
<dbReference type="PANTHER" id="PTHR28570">
    <property type="entry name" value="ASPARTYL AMINOPEPTIDASE"/>
    <property type="match status" value="1"/>
</dbReference>
<comment type="similarity">
    <text evidence="2 9">Belongs to the peptidase M18 family.</text>
</comment>
<accession>A0A371ARG2</accession>
<dbReference type="EMBL" id="QRCT01000050">
    <property type="protein sequence ID" value="RDU22050.1"/>
    <property type="molecule type" value="Genomic_DNA"/>
</dbReference>
<dbReference type="RefSeq" id="WP_115483213.1">
    <property type="nucleotide sequence ID" value="NZ_QRCT01000050.1"/>
</dbReference>
<evidence type="ECO:0000256" key="7">
    <source>
        <dbReference type="ARBA" id="ARBA00022833"/>
    </source>
</evidence>